<proteinExistence type="predicted"/>
<dbReference type="EMBL" id="CP061281">
    <property type="protein sequence ID" value="QNS08160.1"/>
    <property type="molecule type" value="Genomic_DNA"/>
</dbReference>
<sequence>MKIESEIGQLVGDLESADSAQVAAAVEELAAHGERALPGLMHGAAGPSATRHVTAYQAVLERIGPRAFDEVLAATRRGELHGFVVSRLLPCFDARCAEQYAALAVDADRNLASYGFQGLIRLKVDSEAGLRALLEVVARGGDLAGDVSTYARALYASHAPRLRALRRDPAASLRVRRGALGVLLEGGGLDALDERDRTLLERLVNAKLPGGVGGLPSPQLSGWWLAVPGATYEGVFDALDLHDRRPVTVAAGVAAAYGDELLIPTPDDPRRGVGRAFVTPELDGWRLVFGLFELLVGDDHWNDMIETVERVSEACGHAQLFYVDGAEGSDLWFVAEDGLVIRRYAAYSDPEWEGDPLPWEDLAMNEPGFDPESEEADPEAGTAGARTACAYLSVDPELVGASTVVRGHGWLAVTAPDVGHGPFPGLLPV</sequence>
<evidence type="ECO:0000313" key="1">
    <source>
        <dbReference type="EMBL" id="QNS08160.1"/>
    </source>
</evidence>
<evidence type="ECO:0000313" key="2">
    <source>
        <dbReference type="Proteomes" id="UP000516428"/>
    </source>
</evidence>
<dbReference type="RefSeq" id="WP_188340821.1">
    <property type="nucleotide sequence ID" value="NZ_CP061281.1"/>
</dbReference>
<organism evidence="1 2">
    <name type="scientific">Streptomyces xanthii</name>
    <dbReference type="NCBI Taxonomy" id="2768069"/>
    <lineage>
        <taxon>Bacteria</taxon>
        <taxon>Bacillati</taxon>
        <taxon>Actinomycetota</taxon>
        <taxon>Actinomycetes</taxon>
        <taxon>Kitasatosporales</taxon>
        <taxon>Streptomycetaceae</taxon>
        <taxon>Streptomyces</taxon>
    </lineage>
</organism>
<dbReference type="Proteomes" id="UP000516428">
    <property type="component" value="Chromosome"/>
</dbReference>
<gene>
    <name evidence="1" type="ORF">IAG42_34120</name>
</gene>
<name>A0A7H1BHF5_9ACTN</name>
<protein>
    <submittedName>
        <fullName evidence="1">Uncharacterized protein</fullName>
    </submittedName>
</protein>
<keyword evidence="2" id="KW-1185">Reference proteome</keyword>
<dbReference type="KEGG" id="sxn:IAG42_34120"/>
<dbReference type="AlphaFoldDB" id="A0A7H1BHF5"/>
<accession>A0A7H1BHF5</accession>
<reference evidence="1 2" key="1">
    <citation type="submission" date="2020-09" db="EMBL/GenBank/DDBJ databases">
        <title>A novel species.</title>
        <authorList>
            <person name="Gao J."/>
        </authorList>
    </citation>
    <scope>NUCLEOTIDE SEQUENCE [LARGE SCALE GENOMIC DNA]</scope>
    <source>
        <strain evidence="1 2">CRXT-Y-14</strain>
    </source>
</reference>